<organism evidence="2 3">
    <name type="scientific">Riccia sorocarpa</name>
    <dbReference type="NCBI Taxonomy" id="122646"/>
    <lineage>
        <taxon>Eukaryota</taxon>
        <taxon>Viridiplantae</taxon>
        <taxon>Streptophyta</taxon>
        <taxon>Embryophyta</taxon>
        <taxon>Marchantiophyta</taxon>
        <taxon>Marchantiopsida</taxon>
        <taxon>Marchantiidae</taxon>
        <taxon>Marchantiales</taxon>
        <taxon>Ricciaceae</taxon>
        <taxon>Riccia</taxon>
    </lineage>
</organism>
<protein>
    <submittedName>
        <fullName evidence="2">Uncharacterized protein</fullName>
    </submittedName>
</protein>
<evidence type="ECO:0000313" key="2">
    <source>
        <dbReference type="EMBL" id="KAL3690116.1"/>
    </source>
</evidence>
<proteinExistence type="predicted"/>
<feature type="region of interest" description="Disordered" evidence="1">
    <location>
        <begin position="1"/>
        <end position="45"/>
    </location>
</feature>
<name>A0ABD3HJ31_9MARC</name>
<dbReference type="AlphaFoldDB" id="A0ABD3HJ31"/>
<feature type="region of interest" description="Disordered" evidence="1">
    <location>
        <begin position="81"/>
        <end position="115"/>
    </location>
</feature>
<gene>
    <name evidence="2" type="ORF">R1sor_016425</name>
</gene>
<dbReference type="Proteomes" id="UP001633002">
    <property type="component" value="Unassembled WGS sequence"/>
</dbReference>
<keyword evidence="3" id="KW-1185">Reference proteome</keyword>
<evidence type="ECO:0000256" key="1">
    <source>
        <dbReference type="SAM" id="MobiDB-lite"/>
    </source>
</evidence>
<dbReference type="EMBL" id="JBJQOH010000004">
    <property type="protein sequence ID" value="KAL3690116.1"/>
    <property type="molecule type" value="Genomic_DNA"/>
</dbReference>
<comment type="caution">
    <text evidence="2">The sequence shown here is derived from an EMBL/GenBank/DDBJ whole genome shotgun (WGS) entry which is preliminary data.</text>
</comment>
<sequence>MAERMEIDSQGDSSQNRRRLSGGLSRVWTGMPSKEGVSVGGRMQARRVEMEAEKVDEEKTNTPVAANVQGFEVWMRFTAQAGKEKSDEVAPNQRGSEAVGPGGQTMNADTDAEVD</sequence>
<accession>A0ABD3HJ31</accession>
<evidence type="ECO:0000313" key="3">
    <source>
        <dbReference type="Proteomes" id="UP001633002"/>
    </source>
</evidence>
<reference evidence="2 3" key="1">
    <citation type="submission" date="2024-09" db="EMBL/GenBank/DDBJ databases">
        <title>Chromosome-scale assembly of Riccia sorocarpa.</title>
        <authorList>
            <person name="Paukszto L."/>
        </authorList>
    </citation>
    <scope>NUCLEOTIDE SEQUENCE [LARGE SCALE GENOMIC DNA]</scope>
    <source>
        <strain evidence="2">LP-2024</strain>
        <tissue evidence="2">Aerial parts of the thallus</tissue>
    </source>
</reference>